<dbReference type="PROSITE" id="PS50234">
    <property type="entry name" value="VWFA"/>
    <property type="match status" value="1"/>
</dbReference>
<name>A0A0F3H0B4_9BACT</name>
<keyword evidence="2" id="KW-0812">Transmembrane</keyword>
<sequence length="518" mass="57603">MRKAITVLIMAVVFVMYHFQGAESNSNVQQKDVAIEKPKQKLDVIIVLDNSGSMKKSDPNFLTRDVVMNFLNGMSESSRMGMVVFDKDVRLMEPLTDVSGVETKTKFLRSLDSVSYKGQLTNTPAAIESAIYELKSHGRPDTVLVIILLTDGIVETGDKSRDMEKEKWLKEDLTNDSKKAGIRIMGVAFTNDADFSLIQTLAIKTDGEYYRAFKAEDIQGVFTNIKQKIMTPSDVNTPQPTKTVDAVKVETPPEAKSSGIPVSVIIAGVIIIGGIIGLVFFLRRKKTHKEKEHPLIKSQKEHPLIQAQAELIDINRVVFKEHLHIKKSVVSIGRGDNSDIVIPKDTMSGEHATIEYKDGHFYLEDLRSSNGTKLNNIKIEPNKPMRLKSGDEIIFDTYKFRFQIPAKYPSGGTVLRNNSAKSGSTVLRPIKGTDGHPATPEKKSEEKQSEIKSAANQTFKQGQEQSVGEKVTALKSTCFNHESRNATGLCEECHKAFCGICMTEKDERDLCKECANKS</sequence>
<feature type="region of interest" description="Disordered" evidence="1">
    <location>
        <begin position="419"/>
        <end position="466"/>
    </location>
</feature>
<dbReference type="EMBL" id="LACI01000106">
    <property type="protein sequence ID" value="KJU87575.1"/>
    <property type="molecule type" value="Genomic_DNA"/>
</dbReference>
<keyword evidence="2" id="KW-1133">Transmembrane helix</keyword>
<organism evidence="5 6">
    <name type="scientific">Candidatus Magnetobacterium bavaricum</name>
    <dbReference type="NCBI Taxonomy" id="29290"/>
    <lineage>
        <taxon>Bacteria</taxon>
        <taxon>Pseudomonadati</taxon>
        <taxon>Nitrospirota</taxon>
        <taxon>Thermodesulfovibrionia</taxon>
        <taxon>Thermodesulfovibrionales</taxon>
        <taxon>Candidatus Magnetobacteriaceae</taxon>
        <taxon>Candidatus Magnetobacterium</taxon>
    </lineage>
</organism>
<accession>A0A0F3H0B4</accession>
<dbReference type="AlphaFoldDB" id="A0A0F3H0B4"/>
<dbReference type="Pfam" id="PF00092">
    <property type="entry name" value="VWA"/>
    <property type="match status" value="1"/>
</dbReference>
<dbReference type="Gene3D" id="2.60.200.20">
    <property type="match status" value="1"/>
</dbReference>
<dbReference type="SUPFAM" id="SSF49879">
    <property type="entry name" value="SMAD/FHA domain"/>
    <property type="match status" value="1"/>
</dbReference>
<dbReference type="CDD" id="cd00198">
    <property type="entry name" value="vWFA"/>
    <property type="match status" value="1"/>
</dbReference>
<dbReference type="PANTHER" id="PTHR23308">
    <property type="entry name" value="NUCLEAR INHIBITOR OF PROTEIN PHOSPHATASE-1"/>
    <property type="match status" value="1"/>
</dbReference>
<protein>
    <submittedName>
        <fullName evidence="5">Secreted protein containing von Willebrand factor, type A</fullName>
    </submittedName>
</protein>
<feature type="domain" description="FHA" evidence="3">
    <location>
        <begin position="330"/>
        <end position="379"/>
    </location>
</feature>
<reference evidence="5 6" key="1">
    <citation type="submission" date="2015-02" db="EMBL/GenBank/DDBJ databases">
        <title>Single-cell genomics of uncultivated deep-branching MTB reveals a conserved set of magnetosome genes.</title>
        <authorList>
            <person name="Kolinko S."/>
            <person name="Richter M."/>
            <person name="Glockner F.O."/>
            <person name="Brachmann A."/>
            <person name="Schuler D."/>
        </authorList>
    </citation>
    <scope>NUCLEOTIDE SEQUENCE [LARGE SCALE GENOMIC DNA]</scope>
    <source>
        <strain evidence="5">TM-1</strain>
    </source>
</reference>
<dbReference type="Proteomes" id="UP000033423">
    <property type="component" value="Unassembled WGS sequence"/>
</dbReference>
<dbReference type="PROSITE" id="PS50006">
    <property type="entry name" value="FHA_DOMAIN"/>
    <property type="match status" value="1"/>
</dbReference>
<evidence type="ECO:0000256" key="1">
    <source>
        <dbReference type="SAM" id="MobiDB-lite"/>
    </source>
</evidence>
<dbReference type="InterPro" id="IPR036465">
    <property type="entry name" value="vWFA_dom_sf"/>
</dbReference>
<evidence type="ECO:0000256" key="2">
    <source>
        <dbReference type="SAM" id="Phobius"/>
    </source>
</evidence>
<keyword evidence="6" id="KW-1185">Reference proteome</keyword>
<dbReference type="SMART" id="SM00240">
    <property type="entry name" value="FHA"/>
    <property type="match status" value="1"/>
</dbReference>
<feature type="domain" description="VWFA" evidence="4">
    <location>
        <begin position="43"/>
        <end position="229"/>
    </location>
</feature>
<keyword evidence="2" id="KW-0472">Membrane</keyword>
<dbReference type="Pfam" id="PF00498">
    <property type="entry name" value="FHA"/>
    <property type="match status" value="1"/>
</dbReference>
<gene>
    <name evidence="5" type="ORF">MBAV_000231</name>
</gene>
<dbReference type="SMART" id="SM00327">
    <property type="entry name" value="VWA"/>
    <property type="match status" value="1"/>
</dbReference>
<evidence type="ECO:0000259" key="3">
    <source>
        <dbReference type="PROSITE" id="PS50006"/>
    </source>
</evidence>
<dbReference type="SUPFAM" id="SSF53300">
    <property type="entry name" value="vWA-like"/>
    <property type="match status" value="1"/>
</dbReference>
<dbReference type="InterPro" id="IPR002035">
    <property type="entry name" value="VWF_A"/>
</dbReference>
<dbReference type="InterPro" id="IPR050923">
    <property type="entry name" value="Cell_Proc_Reg/RNA_Proc"/>
</dbReference>
<evidence type="ECO:0000313" key="5">
    <source>
        <dbReference type="EMBL" id="KJU87575.1"/>
    </source>
</evidence>
<dbReference type="InterPro" id="IPR000253">
    <property type="entry name" value="FHA_dom"/>
</dbReference>
<feature type="compositionally biased region" description="Polar residues" evidence="1">
    <location>
        <begin position="454"/>
        <end position="466"/>
    </location>
</feature>
<evidence type="ECO:0000259" key="4">
    <source>
        <dbReference type="PROSITE" id="PS50234"/>
    </source>
</evidence>
<comment type="caution">
    <text evidence="5">The sequence shown here is derived from an EMBL/GenBank/DDBJ whole genome shotgun (WGS) entry which is preliminary data.</text>
</comment>
<dbReference type="InterPro" id="IPR008984">
    <property type="entry name" value="SMAD_FHA_dom_sf"/>
</dbReference>
<feature type="transmembrane region" description="Helical" evidence="2">
    <location>
        <begin position="260"/>
        <end position="282"/>
    </location>
</feature>
<dbReference type="CDD" id="cd19757">
    <property type="entry name" value="Bbox1"/>
    <property type="match status" value="1"/>
</dbReference>
<proteinExistence type="predicted"/>
<evidence type="ECO:0000313" key="6">
    <source>
        <dbReference type="Proteomes" id="UP000033423"/>
    </source>
</evidence>
<dbReference type="CDD" id="cd00060">
    <property type="entry name" value="FHA"/>
    <property type="match status" value="1"/>
</dbReference>
<dbReference type="Gene3D" id="3.40.50.410">
    <property type="entry name" value="von Willebrand factor, type A domain"/>
    <property type="match status" value="1"/>
</dbReference>
<feature type="compositionally biased region" description="Basic and acidic residues" evidence="1">
    <location>
        <begin position="431"/>
        <end position="450"/>
    </location>
</feature>